<dbReference type="EMBL" id="CAFW01000103">
    <property type="protein sequence ID" value="CCE56396.1"/>
    <property type="molecule type" value="Genomic_DNA"/>
</dbReference>
<keyword evidence="10" id="KW-0132">Cell division</keyword>
<evidence type="ECO:0000256" key="1">
    <source>
        <dbReference type="ARBA" id="ARBA00004141"/>
    </source>
</evidence>
<dbReference type="GeneID" id="82876421"/>
<evidence type="ECO:0000256" key="4">
    <source>
        <dbReference type="ARBA" id="ARBA00022960"/>
    </source>
</evidence>
<comment type="caution">
    <text evidence="10">The sequence shown here is derived from an EMBL/GenBank/DDBJ whole genome shotgun (WGS) entry which is preliminary data.</text>
</comment>
<dbReference type="GO" id="GO:0005886">
    <property type="term" value="C:plasma membrane"/>
    <property type="evidence" value="ECO:0007669"/>
    <property type="project" value="TreeGrafter"/>
</dbReference>
<dbReference type="PANTHER" id="PTHR30474">
    <property type="entry name" value="CELL CYCLE PROTEIN"/>
    <property type="match status" value="1"/>
</dbReference>
<feature type="transmembrane region" description="Helical" evidence="9">
    <location>
        <begin position="345"/>
        <end position="366"/>
    </location>
</feature>
<feature type="transmembrane region" description="Helical" evidence="9">
    <location>
        <begin position="20"/>
        <end position="40"/>
    </location>
</feature>
<evidence type="ECO:0000256" key="9">
    <source>
        <dbReference type="SAM" id="Phobius"/>
    </source>
</evidence>
<dbReference type="GO" id="GO:0008360">
    <property type="term" value="P:regulation of cell shape"/>
    <property type="evidence" value="ECO:0007669"/>
    <property type="project" value="UniProtKB-KW"/>
</dbReference>
<reference evidence="10 11" key="1">
    <citation type="journal article" date="2012" name="J. Bacteriol.">
        <title>Genome Sequence of Corynebacterium casei UCMA 3821, Isolated from a Smear-Ripened Cheese.</title>
        <authorList>
            <person name="Monnet C."/>
            <person name="Loux V."/>
            <person name="Bento P."/>
            <person name="Gibrat J.F."/>
            <person name="Straub C."/>
            <person name="Bonnarme P."/>
            <person name="Landaud S."/>
            <person name="Irlinger F."/>
        </authorList>
    </citation>
    <scope>NUCLEOTIDE SEQUENCE [LARGE SCALE GENOMIC DNA]</scope>
    <source>
        <strain evidence="10 11">UCMA 3821</strain>
    </source>
</reference>
<dbReference type="GO" id="GO:0032153">
    <property type="term" value="C:cell division site"/>
    <property type="evidence" value="ECO:0007669"/>
    <property type="project" value="TreeGrafter"/>
</dbReference>
<protein>
    <recommendedName>
        <fullName evidence="7">peptidoglycan glycosyltransferase</fullName>
        <ecNumber evidence="7">2.4.99.28</ecNumber>
    </recommendedName>
</protein>
<dbReference type="GO" id="GO:0009252">
    <property type="term" value="P:peptidoglycan biosynthetic process"/>
    <property type="evidence" value="ECO:0007669"/>
    <property type="project" value="UniProtKB-UniPathway"/>
</dbReference>
<feature type="transmembrane region" description="Helical" evidence="9">
    <location>
        <begin position="105"/>
        <end position="122"/>
    </location>
</feature>
<evidence type="ECO:0000256" key="5">
    <source>
        <dbReference type="ARBA" id="ARBA00022989"/>
    </source>
</evidence>
<dbReference type="RefSeq" id="WP_006823823.1">
    <property type="nucleotide sequence ID" value="NZ_CAFW01000103.1"/>
</dbReference>
<name>G7I1T1_9CORY</name>
<feature type="transmembrane region" description="Helical" evidence="9">
    <location>
        <begin position="378"/>
        <end position="397"/>
    </location>
</feature>
<feature type="transmembrane region" description="Helical" evidence="9">
    <location>
        <begin position="312"/>
        <end position="333"/>
    </location>
</feature>
<comment type="catalytic activity">
    <reaction evidence="8">
        <text>[GlcNAc-(1-&gt;4)-Mur2Ac(oyl-L-Ala-gamma-D-Glu-L-Lys-D-Ala-D-Ala)](n)-di-trans,octa-cis-undecaprenyl diphosphate + beta-D-GlcNAc-(1-&gt;4)-Mur2Ac(oyl-L-Ala-gamma-D-Glu-L-Lys-D-Ala-D-Ala)-di-trans,octa-cis-undecaprenyl diphosphate = [GlcNAc-(1-&gt;4)-Mur2Ac(oyl-L-Ala-gamma-D-Glu-L-Lys-D-Ala-D-Ala)](n+1)-di-trans,octa-cis-undecaprenyl diphosphate + di-trans,octa-cis-undecaprenyl diphosphate + H(+)</text>
        <dbReference type="Rhea" id="RHEA:23708"/>
        <dbReference type="Rhea" id="RHEA-COMP:9602"/>
        <dbReference type="Rhea" id="RHEA-COMP:9603"/>
        <dbReference type="ChEBI" id="CHEBI:15378"/>
        <dbReference type="ChEBI" id="CHEBI:58405"/>
        <dbReference type="ChEBI" id="CHEBI:60033"/>
        <dbReference type="ChEBI" id="CHEBI:78435"/>
        <dbReference type="EC" id="2.4.99.28"/>
    </reaction>
</comment>
<comment type="subcellular location">
    <subcellularLocation>
        <location evidence="1">Membrane</location>
        <topology evidence="1">Multi-pass membrane protein</topology>
    </subcellularLocation>
</comment>
<keyword evidence="3 9" id="KW-0812">Transmembrane</keyword>
<dbReference type="GO" id="GO:0051301">
    <property type="term" value="P:cell division"/>
    <property type="evidence" value="ECO:0007669"/>
    <property type="project" value="UniProtKB-KW"/>
</dbReference>
<dbReference type="InterPro" id="IPR018365">
    <property type="entry name" value="Cell_cycle_FtsW-rel_CS"/>
</dbReference>
<sequence>MSVEFAAGEPDNFTVGTSMLRIPAMFAALLLLTHAALCILTPRADQLIFPTVAFLNGLGLVVIHRLDLSLGRELAERQIIWTALGLIVCVATLVVLRDYRILTRFSYLLGALGLVLLAVPLVSPQPVESDARIWLMIGPFSIQPGEIAKVLLIAFFAMLISQKRALFSVAEHRFLGIGFPRLRDLAPITVIGAIALVIMALTNDFGPALLLFLTVFGMVYVATSRTSWLLIGTVILLAGGTALAQFSSKIQQRISNMRDPLADFYNAGNQLSESLFGLSTGGITGSGLGQGYPHTIPLAFSDFILAAIGEELGLIGLAGVLIVFALLQCRIFVTALYTRESYGKLLVTGFGIILMVQVFVVTGGISGLIPMTGLTTPFMSAGGSSLLANYLIIALVLRVSHNSNQAENAHPKTTAATPGSLT</sequence>
<dbReference type="GO" id="GO:0015648">
    <property type="term" value="F:lipid-linked peptidoglycan transporter activity"/>
    <property type="evidence" value="ECO:0007669"/>
    <property type="project" value="TreeGrafter"/>
</dbReference>
<dbReference type="InterPro" id="IPR001182">
    <property type="entry name" value="FtsW/RodA"/>
</dbReference>
<evidence type="ECO:0000256" key="8">
    <source>
        <dbReference type="ARBA" id="ARBA00049902"/>
    </source>
</evidence>
<evidence type="ECO:0000256" key="3">
    <source>
        <dbReference type="ARBA" id="ARBA00022692"/>
    </source>
</evidence>
<evidence type="ECO:0000256" key="2">
    <source>
        <dbReference type="ARBA" id="ARBA00004752"/>
    </source>
</evidence>
<evidence type="ECO:0000313" key="11">
    <source>
        <dbReference type="Proteomes" id="UP000004840"/>
    </source>
</evidence>
<keyword evidence="6 9" id="KW-0472">Membrane</keyword>
<keyword evidence="5 9" id="KW-1133">Transmembrane helix</keyword>
<keyword evidence="4" id="KW-0133">Cell shape</keyword>
<feature type="transmembrane region" description="Helical" evidence="9">
    <location>
        <begin position="142"/>
        <end position="161"/>
    </location>
</feature>
<dbReference type="UniPathway" id="UPA00219"/>
<feature type="transmembrane region" description="Helical" evidence="9">
    <location>
        <begin position="228"/>
        <end position="247"/>
    </location>
</feature>
<feature type="transmembrane region" description="Helical" evidence="9">
    <location>
        <begin position="78"/>
        <end position="96"/>
    </location>
</feature>
<dbReference type="Proteomes" id="UP000004840">
    <property type="component" value="Unassembled WGS sequence"/>
</dbReference>
<gene>
    <name evidence="10" type="ORF">CCAS_14760</name>
</gene>
<dbReference type="EC" id="2.4.99.28" evidence="7"/>
<dbReference type="AlphaFoldDB" id="G7I1T1"/>
<evidence type="ECO:0000313" key="10">
    <source>
        <dbReference type="EMBL" id="CCE56396.1"/>
    </source>
</evidence>
<comment type="pathway">
    <text evidence="2">Cell wall biogenesis; peptidoglycan biosynthesis.</text>
</comment>
<organism evidence="10 11">
    <name type="scientific">Corynebacterium casei UCMA 3821</name>
    <dbReference type="NCBI Taxonomy" id="1110505"/>
    <lineage>
        <taxon>Bacteria</taxon>
        <taxon>Bacillati</taxon>
        <taxon>Actinomycetota</taxon>
        <taxon>Actinomycetes</taxon>
        <taxon>Mycobacteriales</taxon>
        <taxon>Corynebacteriaceae</taxon>
        <taxon>Corynebacterium</taxon>
    </lineage>
</organism>
<proteinExistence type="predicted"/>
<dbReference type="Pfam" id="PF01098">
    <property type="entry name" value="FTSW_RODA_SPOVE"/>
    <property type="match status" value="1"/>
</dbReference>
<dbReference type="PROSITE" id="PS00428">
    <property type="entry name" value="FTSW_RODA_SPOVE"/>
    <property type="match status" value="1"/>
</dbReference>
<dbReference type="GO" id="GO:0008955">
    <property type="term" value="F:peptidoglycan glycosyltransferase activity"/>
    <property type="evidence" value="ECO:0007669"/>
    <property type="project" value="UniProtKB-EC"/>
</dbReference>
<keyword evidence="10" id="KW-0131">Cell cycle</keyword>
<feature type="transmembrane region" description="Helical" evidence="9">
    <location>
        <begin position="47"/>
        <end position="66"/>
    </location>
</feature>
<evidence type="ECO:0000256" key="7">
    <source>
        <dbReference type="ARBA" id="ARBA00044770"/>
    </source>
</evidence>
<evidence type="ECO:0000256" key="6">
    <source>
        <dbReference type="ARBA" id="ARBA00023136"/>
    </source>
</evidence>
<dbReference type="PANTHER" id="PTHR30474:SF3">
    <property type="entry name" value="PEPTIDOGLYCAN GLYCOSYLTRANSFERASE RODA"/>
    <property type="match status" value="1"/>
</dbReference>
<accession>G7I1T1</accession>